<dbReference type="Pfam" id="PF11829">
    <property type="entry name" value="DUF3349"/>
    <property type="match status" value="1"/>
</dbReference>
<dbReference type="Proteomes" id="UP000094224">
    <property type="component" value="Unassembled WGS sequence"/>
</dbReference>
<name>A0A1E3SXG6_9MYCO</name>
<gene>
    <name evidence="1" type="ORF">BHQ21_10490</name>
</gene>
<proteinExistence type="predicted"/>
<dbReference type="OrthoDB" id="4350726at2"/>
<accession>A0A1E3SXG6</accession>
<protein>
    <recommendedName>
        <fullName evidence="3">DUF3349 domain-containing protein</fullName>
    </recommendedName>
</protein>
<dbReference type="InterPro" id="IPR044918">
    <property type="entry name" value="DUF3349_helical"/>
</dbReference>
<dbReference type="AlphaFoldDB" id="A0A1E3SXG6"/>
<organism evidence="1 2">
    <name type="scientific">Mycobacterium sherrisii</name>
    <dbReference type="NCBI Taxonomy" id="243061"/>
    <lineage>
        <taxon>Bacteria</taxon>
        <taxon>Bacillati</taxon>
        <taxon>Actinomycetota</taxon>
        <taxon>Actinomycetes</taxon>
        <taxon>Mycobacteriales</taxon>
        <taxon>Mycobacteriaceae</taxon>
        <taxon>Mycobacterium</taxon>
        <taxon>Mycobacterium simiae complex</taxon>
    </lineage>
</organism>
<dbReference type="STRING" id="243061.AWC25_25605"/>
<evidence type="ECO:0000313" key="1">
    <source>
        <dbReference type="EMBL" id="ODR06822.1"/>
    </source>
</evidence>
<evidence type="ECO:0008006" key="3">
    <source>
        <dbReference type="Google" id="ProtNLM"/>
    </source>
</evidence>
<evidence type="ECO:0000313" key="2">
    <source>
        <dbReference type="Proteomes" id="UP000094224"/>
    </source>
</evidence>
<reference evidence="2" key="1">
    <citation type="submission" date="2016-09" db="EMBL/GenBank/DDBJ databases">
        <authorList>
            <person name="Greninger A.L."/>
            <person name="Jerome K.R."/>
            <person name="Mcnair B."/>
            <person name="Wallis C."/>
            <person name="Fang F."/>
        </authorList>
    </citation>
    <scope>NUCLEOTIDE SEQUENCE [LARGE SCALE GENOMIC DNA]</scope>
    <source>
        <strain evidence="2">BC1_M4</strain>
    </source>
</reference>
<sequence>MSISSRISRLVAFLRLRYPAVAPPVGYAPLLALLPRRMSDDEISATATKLRMLACSTIERIDVGVEITRATDELPLPDDVDRVCRQLLPLE</sequence>
<comment type="caution">
    <text evidence="1">The sequence shown here is derived from an EMBL/GenBank/DDBJ whole genome shotgun (WGS) entry which is preliminary data.</text>
</comment>
<dbReference type="InterPro" id="IPR021784">
    <property type="entry name" value="DUF3349"/>
</dbReference>
<dbReference type="Gene3D" id="1.10.150.430">
    <property type="entry name" value="DUF3349, helical bundle"/>
    <property type="match status" value="1"/>
</dbReference>
<keyword evidence="2" id="KW-1185">Reference proteome</keyword>
<dbReference type="EMBL" id="MIHC01000015">
    <property type="protein sequence ID" value="ODR06822.1"/>
    <property type="molecule type" value="Genomic_DNA"/>
</dbReference>